<sequence length="124" mass="14147">MCKLSIGLFRQRRNISQCVVDNGDQMVTSDNPESWAIGLVFQKSAFDLKSNAICKRLAEVASELECILYETGDVPCGSGFSELIPNIYSLYKANNITEEKARSLICRMLYYQQWFLPSRYETVN</sequence>
<gene>
    <name evidence="1" type="ORF">KUTeg_017225</name>
</gene>
<evidence type="ECO:0000313" key="1">
    <source>
        <dbReference type="EMBL" id="KAJ8305218.1"/>
    </source>
</evidence>
<keyword evidence="2" id="KW-1185">Reference proteome</keyword>
<reference evidence="1 2" key="1">
    <citation type="submission" date="2022-12" db="EMBL/GenBank/DDBJ databases">
        <title>Chromosome-level genome of Tegillarca granosa.</title>
        <authorList>
            <person name="Kim J."/>
        </authorList>
    </citation>
    <scope>NUCLEOTIDE SEQUENCE [LARGE SCALE GENOMIC DNA]</scope>
    <source>
        <strain evidence="1">Teg-2019</strain>
        <tissue evidence="1">Adductor muscle</tissue>
    </source>
</reference>
<proteinExistence type="predicted"/>
<comment type="caution">
    <text evidence="1">The sequence shown here is derived from an EMBL/GenBank/DDBJ whole genome shotgun (WGS) entry which is preliminary data.</text>
</comment>
<name>A0ABQ9EPP1_TEGGR</name>
<dbReference type="EMBL" id="JARBDR010000821">
    <property type="protein sequence ID" value="KAJ8305218.1"/>
    <property type="molecule type" value="Genomic_DNA"/>
</dbReference>
<accession>A0ABQ9EPP1</accession>
<dbReference type="Proteomes" id="UP001217089">
    <property type="component" value="Unassembled WGS sequence"/>
</dbReference>
<protein>
    <submittedName>
        <fullName evidence="1">Uncharacterized protein</fullName>
    </submittedName>
</protein>
<organism evidence="1 2">
    <name type="scientific">Tegillarca granosa</name>
    <name type="common">Malaysian cockle</name>
    <name type="synonym">Anadara granosa</name>
    <dbReference type="NCBI Taxonomy" id="220873"/>
    <lineage>
        <taxon>Eukaryota</taxon>
        <taxon>Metazoa</taxon>
        <taxon>Spiralia</taxon>
        <taxon>Lophotrochozoa</taxon>
        <taxon>Mollusca</taxon>
        <taxon>Bivalvia</taxon>
        <taxon>Autobranchia</taxon>
        <taxon>Pteriomorphia</taxon>
        <taxon>Arcoida</taxon>
        <taxon>Arcoidea</taxon>
        <taxon>Arcidae</taxon>
        <taxon>Tegillarca</taxon>
    </lineage>
</organism>
<evidence type="ECO:0000313" key="2">
    <source>
        <dbReference type="Proteomes" id="UP001217089"/>
    </source>
</evidence>